<dbReference type="Gene3D" id="3.40.710.10">
    <property type="entry name" value="DD-peptidase/beta-lactamase superfamily"/>
    <property type="match status" value="1"/>
</dbReference>
<dbReference type="InterPro" id="IPR012338">
    <property type="entry name" value="Beta-lactam/transpept-like"/>
</dbReference>
<keyword evidence="6" id="KW-0732">Signal</keyword>
<dbReference type="InterPro" id="IPR013105">
    <property type="entry name" value="TPR_2"/>
</dbReference>
<reference evidence="8 11" key="2">
    <citation type="submission" date="2019-07" db="EMBL/GenBank/DDBJ databases">
        <title>Whole genome shotgun sequence of Myxococcus fulvus NBRC 100333.</title>
        <authorList>
            <person name="Hosoyama A."/>
            <person name="Uohara A."/>
            <person name="Ohji S."/>
            <person name="Ichikawa N."/>
        </authorList>
    </citation>
    <scope>NUCLEOTIDE SEQUENCE [LARGE SCALE GENOMIC DNA]</scope>
    <source>
        <strain evidence="8 11">NBRC 100333</strain>
    </source>
</reference>
<dbReference type="GO" id="GO:0016020">
    <property type="term" value="C:membrane"/>
    <property type="evidence" value="ECO:0007669"/>
    <property type="project" value="UniProtKB-SubCell"/>
</dbReference>
<dbReference type="SUPFAM" id="SSF56601">
    <property type="entry name" value="beta-lactamase/transpeptidase-like"/>
    <property type="match status" value="1"/>
</dbReference>
<dbReference type="Gene3D" id="1.25.40.10">
    <property type="entry name" value="Tetratricopeptide repeat domain"/>
    <property type="match status" value="1"/>
</dbReference>
<reference evidence="9 10" key="1">
    <citation type="submission" date="2016-10" db="EMBL/GenBank/DDBJ databases">
        <authorList>
            <person name="Varghese N."/>
            <person name="Submissions S."/>
        </authorList>
    </citation>
    <scope>NUCLEOTIDE SEQUENCE [LARGE SCALE GENOMIC DNA]</scope>
    <source>
        <strain evidence="9 10">DSM 16525</strain>
    </source>
</reference>
<evidence type="ECO:0000256" key="2">
    <source>
        <dbReference type="ARBA" id="ARBA00022737"/>
    </source>
</evidence>
<dbReference type="Pfam" id="PF00144">
    <property type="entry name" value="Beta-lactamase"/>
    <property type="match status" value="1"/>
</dbReference>
<dbReference type="InterPro" id="IPR001466">
    <property type="entry name" value="Beta-lactam-related"/>
</dbReference>
<comment type="subcellular location">
    <subcellularLocation>
        <location evidence="1">Membrane</location>
    </subcellularLocation>
</comment>
<dbReference type="InterPro" id="IPR050491">
    <property type="entry name" value="AmpC-like"/>
</dbReference>
<dbReference type="Proteomes" id="UP000321514">
    <property type="component" value="Unassembled WGS sequence"/>
</dbReference>
<evidence type="ECO:0000313" key="10">
    <source>
        <dbReference type="Proteomes" id="UP000183760"/>
    </source>
</evidence>
<evidence type="ECO:0000259" key="7">
    <source>
        <dbReference type="Pfam" id="PF00144"/>
    </source>
</evidence>
<dbReference type="InterPro" id="IPR019734">
    <property type="entry name" value="TPR_rpt"/>
</dbReference>
<dbReference type="PANTHER" id="PTHR46825">
    <property type="entry name" value="D-ALANYL-D-ALANINE-CARBOXYPEPTIDASE/ENDOPEPTIDASE AMPH"/>
    <property type="match status" value="1"/>
</dbReference>
<evidence type="ECO:0000256" key="4">
    <source>
        <dbReference type="ARBA" id="ARBA00023136"/>
    </source>
</evidence>
<feature type="domain" description="Beta-lactamase-related" evidence="7">
    <location>
        <begin position="49"/>
        <end position="348"/>
    </location>
</feature>
<feature type="repeat" description="TPR" evidence="5">
    <location>
        <begin position="441"/>
        <end position="474"/>
    </location>
</feature>
<evidence type="ECO:0000256" key="3">
    <source>
        <dbReference type="ARBA" id="ARBA00022803"/>
    </source>
</evidence>
<sequence length="493" mass="53352">MKLAWMDAGVAVGLGFLLAVSPAAAASRKDKEAVERLAARYHALNQFNGSLLVADETGVVLKKGYGQANMEWGIPAGPDTKFRIGSVTKQFTATLILQLVGEGKVRLEDPVTKYLTDYRQDTGSRVTVTHLLNHTSGIPSYTSNPKFGDVARDPFTVAAFVKEHCSGDLQFEPGTKYAYNNSGYFLLGAIIEKVTGKTYAQVLEERIFKPAGMKNSGYDVSATVLPKRAEGYDFKSGQYVNADYLDMGLPYAAGSIYSTVEDLYLWDQALRGSTLLSEELKKKMTTPGLDQYGFGVSLEPFTLDDGKTKLTAVYHGGGINGFSSFFVRVPEKKQVVVALSNVGRGARPRPLSEGVLSILNGVAPKQPLKSIADELSRILATGTAQQALATYQQLKGGKAGAEYFFGAGELNRVGYDLLRVGRVPEAIEVFKANVEQFPEDGNVHDSLGEAYLAQGNKALAKASYRRSLELDPSNTNAEKVLKELDAPEAKKAP</sequence>
<dbReference type="InterPro" id="IPR011990">
    <property type="entry name" value="TPR-like_helical_dom_sf"/>
</dbReference>
<feature type="chain" id="PRO_5023098980" evidence="6">
    <location>
        <begin position="26"/>
        <end position="493"/>
    </location>
</feature>
<evidence type="ECO:0000313" key="9">
    <source>
        <dbReference type="EMBL" id="SEU11720.1"/>
    </source>
</evidence>
<keyword evidence="2" id="KW-0677">Repeat</keyword>
<dbReference type="PANTHER" id="PTHR46825:SF11">
    <property type="entry name" value="PENICILLIN-BINDING PROTEIN 4"/>
    <property type="match status" value="1"/>
</dbReference>
<evidence type="ECO:0000256" key="6">
    <source>
        <dbReference type="SAM" id="SignalP"/>
    </source>
</evidence>
<dbReference type="Proteomes" id="UP000183760">
    <property type="component" value="Unassembled WGS sequence"/>
</dbReference>
<dbReference type="OrthoDB" id="5487213at2"/>
<dbReference type="STRING" id="1334629.MFUL124B02_25475"/>
<proteinExistence type="predicted"/>
<protein>
    <submittedName>
        <fullName evidence="9">CubicO group peptidase, beta-lactamase class C family</fullName>
    </submittedName>
</protein>
<dbReference type="EMBL" id="FOIB01000005">
    <property type="protein sequence ID" value="SEU11720.1"/>
    <property type="molecule type" value="Genomic_DNA"/>
</dbReference>
<keyword evidence="4" id="KW-0472">Membrane</keyword>
<dbReference type="SMART" id="SM00028">
    <property type="entry name" value="TPR"/>
    <property type="match status" value="2"/>
</dbReference>
<evidence type="ECO:0000256" key="5">
    <source>
        <dbReference type="PROSITE-ProRule" id="PRU00339"/>
    </source>
</evidence>
<evidence type="ECO:0000313" key="11">
    <source>
        <dbReference type="Proteomes" id="UP000321514"/>
    </source>
</evidence>
<feature type="signal peptide" evidence="6">
    <location>
        <begin position="1"/>
        <end position="25"/>
    </location>
</feature>
<dbReference type="RefSeq" id="WP_074954636.1">
    <property type="nucleotide sequence ID" value="NZ_BJXR01000048.1"/>
</dbReference>
<dbReference type="EMBL" id="BJXR01000048">
    <property type="protein sequence ID" value="GEN11580.1"/>
    <property type="molecule type" value="Genomic_DNA"/>
</dbReference>
<dbReference type="PROSITE" id="PS50005">
    <property type="entry name" value="TPR"/>
    <property type="match status" value="1"/>
</dbReference>
<evidence type="ECO:0000256" key="1">
    <source>
        <dbReference type="ARBA" id="ARBA00004370"/>
    </source>
</evidence>
<dbReference type="Pfam" id="PF07719">
    <property type="entry name" value="TPR_2"/>
    <property type="match status" value="1"/>
</dbReference>
<dbReference type="AlphaFoldDB" id="A0A511TBM0"/>
<keyword evidence="3 5" id="KW-0802">TPR repeat</keyword>
<name>A0A511TBM0_MYXFU</name>
<evidence type="ECO:0000313" key="8">
    <source>
        <dbReference type="EMBL" id="GEN11580.1"/>
    </source>
</evidence>
<organism evidence="8 11">
    <name type="scientific">Myxococcus fulvus</name>
    <dbReference type="NCBI Taxonomy" id="33"/>
    <lineage>
        <taxon>Bacteria</taxon>
        <taxon>Pseudomonadati</taxon>
        <taxon>Myxococcota</taxon>
        <taxon>Myxococcia</taxon>
        <taxon>Myxococcales</taxon>
        <taxon>Cystobacterineae</taxon>
        <taxon>Myxococcaceae</taxon>
        <taxon>Myxococcus</taxon>
    </lineage>
</organism>
<keyword evidence="10" id="KW-1185">Reference proteome</keyword>
<dbReference type="SUPFAM" id="SSF48452">
    <property type="entry name" value="TPR-like"/>
    <property type="match status" value="1"/>
</dbReference>
<accession>A0A511TBM0</accession>
<gene>
    <name evidence="8" type="ORF">MFU01_66170</name>
    <name evidence="9" type="ORF">SAMN05443572_10558</name>
</gene>
<comment type="caution">
    <text evidence="8">The sequence shown here is derived from an EMBL/GenBank/DDBJ whole genome shotgun (WGS) entry which is preliminary data.</text>
</comment>